<dbReference type="SUPFAM" id="SSF49599">
    <property type="entry name" value="TRAF domain-like"/>
    <property type="match status" value="1"/>
</dbReference>
<feature type="domain" description="E3 ubiquitin-protein ligase Sina-like RING finger" evidence="5">
    <location>
        <begin position="98"/>
        <end position="120"/>
    </location>
</feature>
<dbReference type="PANTHER" id="PTHR46632">
    <property type="entry name" value="E3 UBIQUITIN-PROTEIN LIGASE SINA-LIKE 4"/>
    <property type="match status" value="1"/>
</dbReference>
<dbReference type="PANTHER" id="PTHR46632:SF16">
    <property type="entry name" value="E3 UBIQUITIN-PROTEIN LIGASE SINA-LIKE 10"/>
    <property type="match status" value="1"/>
</dbReference>
<dbReference type="Proteomes" id="UP000266723">
    <property type="component" value="Unassembled WGS sequence"/>
</dbReference>
<evidence type="ECO:0000256" key="4">
    <source>
        <dbReference type="SAM" id="MobiDB-lite"/>
    </source>
</evidence>
<reference evidence="6 7" key="1">
    <citation type="journal article" date="2020" name="BMC Genomics">
        <title>Intraspecific diversification of the crop wild relative Brassica cretica Lam. using demographic model selection.</title>
        <authorList>
            <person name="Kioukis A."/>
            <person name="Michalopoulou V.A."/>
            <person name="Briers L."/>
            <person name="Pirintsos S."/>
            <person name="Studholme D.J."/>
            <person name="Pavlidis P."/>
            <person name="Sarris P.F."/>
        </authorList>
    </citation>
    <scope>NUCLEOTIDE SEQUENCE [LARGE SCALE GENOMIC DNA]</scope>
    <source>
        <strain evidence="7">cv. PFS-1207/04</strain>
    </source>
</reference>
<feature type="compositionally biased region" description="Acidic residues" evidence="4">
    <location>
        <begin position="29"/>
        <end position="58"/>
    </location>
</feature>
<keyword evidence="3" id="KW-0862">Zinc</keyword>
<protein>
    <recommendedName>
        <fullName evidence="5">E3 ubiquitin-protein ligase Sina-like RING finger domain-containing protein</fullName>
    </recommendedName>
</protein>
<name>A0ABQ7AY89_BRACR</name>
<proteinExistence type="predicted"/>
<keyword evidence="7" id="KW-1185">Reference proteome</keyword>
<organism evidence="6 7">
    <name type="scientific">Brassica cretica</name>
    <name type="common">Mustard</name>
    <dbReference type="NCBI Taxonomy" id="69181"/>
    <lineage>
        <taxon>Eukaryota</taxon>
        <taxon>Viridiplantae</taxon>
        <taxon>Streptophyta</taxon>
        <taxon>Embryophyta</taxon>
        <taxon>Tracheophyta</taxon>
        <taxon>Spermatophyta</taxon>
        <taxon>Magnoliopsida</taxon>
        <taxon>eudicotyledons</taxon>
        <taxon>Gunneridae</taxon>
        <taxon>Pentapetalae</taxon>
        <taxon>rosids</taxon>
        <taxon>malvids</taxon>
        <taxon>Brassicales</taxon>
        <taxon>Brassicaceae</taxon>
        <taxon>Brassiceae</taxon>
        <taxon>Brassica</taxon>
    </lineage>
</organism>
<evidence type="ECO:0000256" key="3">
    <source>
        <dbReference type="ARBA" id="ARBA00022833"/>
    </source>
</evidence>
<dbReference type="InterPro" id="IPR044286">
    <property type="entry name" value="SINL_plant"/>
</dbReference>
<evidence type="ECO:0000259" key="5">
    <source>
        <dbReference type="Pfam" id="PF21362"/>
    </source>
</evidence>
<keyword evidence="2" id="KW-0863">Zinc-finger</keyword>
<sequence>MARFSVSGGDDGEGSSNHQSRKRQRLPSIDEDEETAGSSGEEDEEDDRQIESMSDDSDREVVIEEARRIAEDPVTSQISSSKDSSLSVTLLDPDVLDCPICCEPLKAPIFQCDNGHLACSWDVSVTIRLDKTTILQEEKDGEVMVVQVFRGLHVVYVVVTCIAPSAREVGCFSYYLVTVPLAVDGSLVQRSMMKNIQKLSNEQPEDGFMVIPSYMLSGSSRILLGRGRAYGHA</sequence>
<dbReference type="Pfam" id="PF21362">
    <property type="entry name" value="Sina_RING"/>
    <property type="match status" value="1"/>
</dbReference>
<dbReference type="CDD" id="cd16571">
    <property type="entry name" value="RING-HC_SIAHs"/>
    <property type="match status" value="1"/>
</dbReference>
<dbReference type="EMBL" id="QGKV02001556">
    <property type="protein sequence ID" value="KAF3518987.1"/>
    <property type="molecule type" value="Genomic_DNA"/>
</dbReference>
<evidence type="ECO:0000256" key="2">
    <source>
        <dbReference type="ARBA" id="ARBA00022771"/>
    </source>
</evidence>
<evidence type="ECO:0000313" key="7">
    <source>
        <dbReference type="Proteomes" id="UP000266723"/>
    </source>
</evidence>
<evidence type="ECO:0000313" key="6">
    <source>
        <dbReference type="EMBL" id="KAF3518987.1"/>
    </source>
</evidence>
<keyword evidence="1" id="KW-0479">Metal-binding</keyword>
<evidence type="ECO:0000256" key="1">
    <source>
        <dbReference type="ARBA" id="ARBA00022723"/>
    </source>
</evidence>
<comment type="caution">
    <text evidence="6">The sequence shown here is derived from an EMBL/GenBank/DDBJ whole genome shotgun (WGS) entry which is preliminary data.</text>
</comment>
<accession>A0ABQ7AY89</accession>
<gene>
    <name evidence="6" type="ORF">DY000_02060855</name>
</gene>
<feature type="region of interest" description="Disordered" evidence="4">
    <location>
        <begin position="1"/>
        <end position="59"/>
    </location>
</feature>
<dbReference type="InterPro" id="IPR049548">
    <property type="entry name" value="Sina-like_RING"/>
</dbReference>